<feature type="region of interest" description="Disordered" evidence="6">
    <location>
        <begin position="32"/>
        <end position="56"/>
    </location>
</feature>
<sequence>MLRQSLIQSLKPGLRSTLYPASRTITTTAVRMGEGDTGATRSGGAAQGDAFSKREQGEEAYYVRQREMEKLKALKEKIAEHQKHLDELDKNVTEQMNSGKK</sequence>
<evidence type="ECO:0000256" key="6">
    <source>
        <dbReference type="SAM" id="MobiDB-lite"/>
    </source>
</evidence>
<evidence type="ECO:0000256" key="2">
    <source>
        <dbReference type="ARBA" id="ARBA00010901"/>
    </source>
</evidence>
<keyword evidence="5" id="KW-0175">Coiled coil</keyword>
<protein>
    <recommendedName>
        <fullName evidence="4">ATPase inhibitor, mitochondrial</fullName>
    </recommendedName>
</protein>
<name>A0ABR4A841_9LECA</name>
<comment type="function">
    <text evidence="4">Inhibits the enzyme activity of ATPase.</text>
</comment>
<keyword evidence="3" id="KW-0496">Mitochondrion</keyword>
<reference evidence="7 8" key="1">
    <citation type="submission" date="2024-09" db="EMBL/GenBank/DDBJ databases">
        <title>Rethinking Asexuality: The Enigmatic Case of Functional Sexual Genes in Lepraria (Stereocaulaceae).</title>
        <authorList>
            <person name="Doellman M."/>
            <person name="Sun Y."/>
            <person name="Barcenas-Pena A."/>
            <person name="Lumbsch H.T."/>
            <person name="Grewe F."/>
        </authorList>
    </citation>
    <scope>NUCLEOTIDE SEQUENCE [LARGE SCALE GENOMIC DNA]</scope>
    <source>
        <strain evidence="7 8">Mercado 3170</strain>
    </source>
</reference>
<dbReference type="InterPro" id="IPR007648">
    <property type="entry name" value="ATPase_inhibitor_mt"/>
</dbReference>
<evidence type="ECO:0000256" key="5">
    <source>
        <dbReference type="SAM" id="Coils"/>
    </source>
</evidence>
<evidence type="ECO:0000256" key="3">
    <source>
        <dbReference type="ARBA" id="ARBA00023128"/>
    </source>
</evidence>
<comment type="subcellular location">
    <subcellularLocation>
        <location evidence="1">Mitochondrion</location>
    </subcellularLocation>
</comment>
<evidence type="ECO:0000256" key="4">
    <source>
        <dbReference type="RuleBase" id="RU368087"/>
    </source>
</evidence>
<gene>
    <name evidence="7" type="ORF">N7G274_005255</name>
</gene>
<keyword evidence="8" id="KW-1185">Reference proteome</keyword>
<comment type="caution">
    <text evidence="7">The sequence shown here is derived from an EMBL/GenBank/DDBJ whole genome shotgun (WGS) entry which is preliminary data.</text>
</comment>
<dbReference type="Pfam" id="PF04568">
    <property type="entry name" value="IATP"/>
    <property type="match status" value="1"/>
</dbReference>
<evidence type="ECO:0000256" key="1">
    <source>
        <dbReference type="ARBA" id="ARBA00004173"/>
    </source>
</evidence>
<accession>A0ABR4A841</accession>
<dbReference type="SUPFAM" id="SSF64602">
    <property type="entry name" value="F1 ATPase inhibitor, IF1, C-terminal domain"/>
    <property type="match status" value="1"/>
</dbReference>
<feature type="coiled-coil region" evidence="5">
    <location>
        <begin position="64"/>
        <end position="98"/>
    </location>
</feature>
<evidence type="ECO:0000313" key="7">
    <source>
        <dbReference type="EMBL" id="KAL2042067.1"/>
    </source>
</evidence>
<comment type="similarity">
    <text evidence="2 4">Belongs to the ATPase inhibitor family.</text>
</comment>
<dbReference type="Gene3D" id="1.20.5.500">
    <property type="entry name" value="Single helix bin"/>
    <property type="match status" value="1"/>
</dbReference>
<dbReference type="Proteomes" id="UP001590950">
    <property type="component" value="Unassembled WGS sequence"/>
</dbReference>
<dbReference type="EMBL" id="JBEFKJ010000015">
    <property type="protein sequence ID" value="KAL2042067.1"/>
    <property type="molecule type" value="Genomic_DNA"/>
</dbReference>
<evidence type="ECO:0000313" key="8">
    <source>
        <dbReference type="Proteomes" id="UP001590950"/>
    </source>
</evidence>
<organism evidence="7 8">
    <name type="scientific">Stereocaulon virgatum</name>
    <dbReference type="NCBI Taxonomy" id="373712"/>
    <lineage>
        <taxon>Eukaryota</taxon>
        <taxon>Fungi</taxon>
        <taxon>Dikarya</taxon>
        <taxon>Ascomycota</taxon>
        <taxon>Pezizomycotina</taxon>
        <taxon>Lecanoromycetes</taxon>
        <taxon>OSLEUM clade</taxon>
        <taxon>Lecanoromycetidae</taxon>
        <taxon>Lecanorales</taxon>
        <taxon>Lecanorineae</taxon>
        <taxon>Stereocaulaceae</taxon>
        <taxon>Stereocaulon</taxon>
    </lineage>
</organism>
<proteinExistence type="inferred from homology"/>